<dbReference type="PROSITE" id="PS50995">
    <property type="entry name" value="HTH_MARR_2"/>
    <property type="match status" value="1"/>
</dbReference>
<dbReference type="SMART" id="SM00347">
    <property type="entry name" value="HTH_MARR"/>
    <property type="match status" value="1"/>
</dbReference>
<dbReference type="InterPro" id="IPR023187">
    <property type="entry name" value="Tscrpt_reg_MarR-type_CS"/>
</dbReference>
<evidence type="ECO:0000256" key="4">
    <source>
        <dbReference type="SAM" id="MobiDB-lite"/>
    </source>
</evidence>
<dbReference type="PRINTS" id="PR00598">
    <property type="entry name" value="HTHMARR"/>
</dbReference>
<dbReference type="PROSITE" id="PS01117">
    <property type="entry name" value="HTH_MARR_1"/>
    <property type="match status" value="1"/>
</dbReference>
<evidence type="ECO:0000313" key="6">
    <source>
        <dbReference type="EMBL" id="ANN72235.1"/>
    </source>
</evidence>
<dbReference type="GO" id="GO:0003700">
    <property type="term" value="F:DNA-binding transcription factor activity"/>
    <property type="evidence" value="ECO:0007669"/>
    <property type="project" value="InterPro"/>
</dbReference>
<dbReference type="InterPro" id="IPR052067">
    <property type="entry name" value="Metal_resp_HTH_trans_reg"/>
</dbReference>
<proteinExistence type="predicted"/>
<dbReference type="Gene3D" id="1.10.10.10">
    <property type="entry name" value="Winged helix-like DNA-binding domain superfamily/Winged helix DNA-binding domain"/>
    <property type="match status" value="1"/>
</dbReference>
<feature type="region of interest" description="Disordered" evidence="4">
    <location>
        <begin position="165"/>
        <end position="185"/>
    </location>
</feature>
<dbReference type="EMBL" id="CP016171">
    <property type="protein sequence ID" value="ANN72235.1"/>
    <property type="molecule type" value="Genomic_DNA"/>
</dbReference>
<dbReference type="InterPro" id="IPR036390">
    <property type="entry name" value="WH_DNA-bd_sf"/>
</dbReference>
<gene>
    <name evidence="6" type="ORF">BAU08_13585</name>
</gene>
<dbReference type="STRING" id="463025.BAU08_13585"/>
<dbReference type="Pfam" id="PF12802">
    <property type="entry name" value="MarR_2"/>
    <property type="match status" value="1"/>
</dbReference>
<dbReference type="Proteomes" id="UP000092213">
    <property type="component" value="Chromosome"/>
</dbReference>
<dbReference type="AlphaFoldDB" id="A0A193FX87"/>
<name>A0A193FX87_9BORD</name>
<evidence type="ECO:0000256" key="1">
    <source>
        <dbReference type="ARBA" id="ARBA00023015"/>
    </source>
</evidence>
<accession>A0A193FX87</accession>
<evidence type="ECO:0000256" key="3">
    <source>
        <dbReference type="ARBA" id="ARBA00023163"/>
    </source>
</evidence>
<dbReference type="PANTHER" id="PTHR35790">
    <property type="entry name" value="HTH-TYPE TRANSCRIPTIONAL REGULATOR PCHR"/>
    <property type="match status" value="1"/>
</dbReference>
<keyword evidence="2" id="KW-0238">DNA-binding</keyword>
<sequence>MNTGTLSRTKTPSASQSPPAAAPARNFKELISFRLNILASTWSRLAAESNQRDFGLDPREWRIVGMLGAFAPMSLQGLAREVNLDKSQASRTVSDMIERGLLQRDSDESDGRGVQLSLTAQGKALYRKVFPRAVKRNEELLSVLSEEERAVLDRALDVLTRHAQETLAKSRQAPGRQGRGKPGTP</sequence>
<keyword evidence="1" id="KW-0805">Transcription regulation</keyword>
<dbReference type="InterPro" id="IPR036388">
    <property type="entry name" value="WH-like_DNA-bd_sf"/>
</dbReference>
<feature type="compositionally biased region" description="Polar residues" evidence="4">
    <location>
        <begin position="1"/>
        <end position="11"/>
    </location>
</feature>
<dbReference type="InterPro" id="IPR000835">
    <property type="entry name" value="HTH_MarR-typ"/>
</dbReference>
<dbReference type="PANTHER" id="PTHR35790:SF4">
    <property type="entry name" value="HTH-TYPE TRANSCRIPTIONAL REGULATOR PCHR"/>
    <property type="match status" value="1"/>
</dbReference>
<dbReference type="SUPFAM" id="SSF46785">
    <property type="entry name" value="Winged helix' DNA-binding domain"/>
    <property type="match status" value="1"/>
</dbReference>
<feature type="region of interest" description="Disordered" evidence="4">
    <location>
        <begin position="1"/>
        <end position="22"/>
    </location>
</feature>
<keyword evidence="3" id="KW-0804">Transcription</keyword>
<dbReference type="RefSeq" id="WP_066669766.1">
    <property type="nucleotide sequence ID" value="NZ_CP016171.1"/>
</dbReference>
<dbReference type="GO" id="GO:0003677">
    <property type="term" value="F:DNA binding"/>
    <property type="evidence" value="ECO:0007669"/>
    <property type="project" value="UniProtKB-KW"/>
</dbReference>
<feature type="domain" description="HTH marR-type" evidence="5">
    <location>
        <begin position="28"/>
        <end position="161"/>
    </location>
</feature>
<evidence type="ECO:0000259" key="5">
    <source>
        <dbReference type="PROSITE" id="PS50995"/>
    </source>
</evidence>
<organism evidence="6 7">
    <name type="scientific">Bordetella bronchialis</name>
    <dbReference type="NCBI Taxonomy" id="463025"/>
    <lineage>
        <taxon>Bacteria</taxon>
        <taxon>Pseudomonadati</taxon>
        <taxon>Pseudomonadota</taxon>
        <taxon>Betaproteobacteria</taxon>
        <taxon>Burkholderiales</taxon>
        <taxon>Alcaligenaceae</taxon>
        <taxon>Bordetella</taxon>
    </lineage>
</organism>
<feature type="compositionally biased region" description="Low complexity" evidence="4">
    <location>
        <begin position="12"/>
        <end position="22"/>
    </location>
</feature>
<evidence type="ECO:0000313" key="7">
    <source>
        <dbReference type="Proteomes" id="UP000092213"/>
    </source>
</evidence>
<evidence type="ECO:0000256" key="2">
    <source>
        <dbReference type="ARBA" id="ARBA00023125"/>
    </source>
</evidence>
<reference evidence="6 7" key="1">
    <citation type="submission" date="2016-06" db="EMBL/GenBank/DDBJ databases">
        <title>Complete genome sequences of Bordetella bronchialis and Bordetella flabilis.</title>
        <authorList>
            <person name="LiPuma J.J."/>
            <person name="Spilker T."/>
        </authorList>
    </citation>
    <scope>NUCLEOTIDE SEQUENCE [LARGE SCALE GENOMIC DNA]</scope>
    <source>
        <strain evidence="6 7">AU17976</strain>
    </source>
</reference>
<protein>
    <submittedName>
        <fullName evidence="6">MarR family transcriptional regulator</fullName>
    </submittedName>
</protein>